<evidence type="ECO:0000256" key="2">
    <source>
        <dbReference type="SAM" id="Phobius"/>
    </source>
</evidence>
<keyword evidence="2" id="KW-1133">Transmembrane helix</keyword>
<evidence type="ECO:0000313" key="4">
    <source>
        <dbReference type="Proteomes" id="UP001214043"/>
    </source>
</evidence>
<keyword evidence="2" id="KW-0812">Transmembrane</keyword>
<keyword evidence="2" id="KW-0472">Membrane</keyword>
<organism evidence="3 4">
    <name type="scientific">Hyphococcus flavus</name>
    <dbReference type="NCBI Taxonomy" id="1866326"/>
    <lineage>
        <taxon>Bacteria</taxon>
        <taxon>Pseudomonadati</taxon>
        <taxon>Pseudomonadota</taxon>
        <taxon>Alphaproteobacteria</taxon>
        <taxon>Parvularculales</taxon>
        <taxon>Parvularculaceae</taxon>
        <taxon>Hyphococcus</taxon>
    </lineage>
</organism>
<dbReference type="Proteomes" id="UP001214043">
    <property type="component" value="Chromosome"/>
</dbReference>
<dbReference type="EMBL" id="CP118166">
    <property type="protein sequence ID" value="WDI31735.1"/>
    <property type="molecule type" value="Genomic_DNA"/>
</dbReference>
<dbReference type="AlphaFoldDB" id="A0AAF0CBS7"/>
<name>A0AAF0CBS7_9PROT</name>
<feature type="coiled-coil region" evidence="1">
    <location>
        <begin position="46"/>
        <end position="87"/>
    </location>
</feature>
<dbReference type="RefSeq" id="WP_274493622.1">
    <property type="nucleotide sequence ID" value="NZ_CP118166.1"/>
</dbReference>
<proteinExistence type="predicted"/>
<protein>
    <submittedName>
        <fullName evidence="3">Uncharacterized protein</fullName>
    </submittedName>
</protein>
<accession>A0AAF0CBS7</accession>
<keyword evidence="4" id="KW-1185">Reference proteome</keyword>
<sequence>MEMLATGWPLALFGFFIGILVSEFTTRAKKTKGMASVRLKPGESPISALQLEIDKAKQLLQADAEETRENEETLRQLDEAIKRANGRLKLIMKSVDRSR</sequence>
<feature type="transmembrane region" description="Helical" evidence="2">
    <location>
        <begin position="6"/>
        <end position="24"/>
    </location>
</feature>
<reference evidence="3" key="1">
    <citation type="submission" date="2023-02" db="EMBL/GenBank/DDBJ databases">
        <title>Genome sequence of Hyphococcus flavus.</title>
        <authorList>
            <person name="Rong J.-C."/>
            <person name="Zhao Q."/>
            <person name="Yi M."/>
            <person name="Wu J.-Y."/>
        </authorList>
    </citation>
    <scope>NUCLEOTIDE SEQUENCE</scope>
    <source>
        <strain evidence="3">MCCC 1K03223</strain>
    </source>
</reference>
<evidence type="ECO:0000313" key="3">
    <source>
        <dbReference type="EMBL" id="WDI31735.1"/>
    </source>
</evidence>
<keyword evidence="1" id="KW-0175">Coiled coil</keyword>
<gene>
    <name evidence="3" type="ORF">PUV54_00845</name>
</gene>
<dbReference type="KEGG" id="hfl:PUV54_00845"/>
<evidence type="ECO:0000256" key="1">
    <source>
        <dbReference type="SAM" id="Coils"/>
    </source>
</evidence>